<gene>
    <name evidence="1" type="ORF">SAMN05421640_0228</name>
</gene>
<dbReference type="AlphaFoldDB" id="A0A239ENY0"/>
<proteinExistence type="predicted"/>
<dbReference type="OrthoDB" id="980637at2"/>
<dbReference type="EMBL" id="FZPD01000001">
    <property type="protein sequence ID" value="SNS45743.1"/>
    <property type="molecule type" value="Genomic_DNA"/>
</dbReference>
<evidence type="ECO:0008006" key="3">
    <source>
        <dbReference type="Google" id="ProtNLM"/>
    </source>
</evidence>
<dbReference type="InterPro" id="IPR029024">
    <property type="entry name" value="TerB-like"/>
</dbReference>
<keyword evidence="2" id="KW-1185">Reference proteome</keyword>
<dbReference type="Proteomes" id="UP000198393">
    <property type="component" value="Unassembled WGS sequence"/>
</dbReference>
<reference evidence="1 2" key="1">
    <citation type="submission" date="2017-06" db="EMBL/GenBank/DDBJ databases">
        <authorList>
            <person name="Kim H.J."/>
            <person name="Triplett B.A."/>
        </authorList>
    </citation>
    <scope>NUCLEOTIDE SEQUENCE [LARGE SCALE GENOMIC DNA]</scope>
    <source>
        <strain evidence="1 2">DSM 19307</strain>
    </source>
</reference>
<evidence type="ECO:0000313" key="1">
    <source>
        <dbReference type="EMBL" id="SNS45743.1"/>
    </source>
</evidence>
<dbReference type="Gene3D" id="1.10.3680.10">
    <property type="entry name" value="TerB-like"/>
    <property type="match status" value="1"/>
</dbReference>
<protein>
    <recommendedName>
        <fullName evidence="3">Tellurite resistance protein TerB</fullName>
    </recommendedName>
</protein>
<dbReference type="RefSeq" id="WP_089355010.1">
    <property type="nucleotide sequence ID" value="NZ_FZPD01000001.1"/>
</dbReference>
<evidence type="ECO:0000313" key="2">
    <source>
        <dbReference type="Proteomes" id="UP000198393"/>
    </source>
</evidence>
<name>A0A239ENY0_EKHLU</name>
<accession>A0A239ENY0</accession>
<organism evidence="1 2">
    <name type="scientific">Ekhidna lutea</name>
    <dbReference type="NCBI Taxonomy" id="447679"/>
    <lineage>
        <taxon>Bacteria</taxon>
        <taxon>Pseudomonadati</taxon>
        <taxon>Bacteroidota</taxon>
        <taxon>Cytophagia</taxon>
        <taxon>Cytophagales</taxon>
        <taxon>Reichenbachiellaceae</taxon>
        <taxon>Ekhidna</taxon>
    </lineage>
</organism>
<dbReference type="SUPFAM" id="SSF158682">
    <property type="entry name" value="TerB-like"/>
    <property type="match status" value="1"/>
</dbReference>
<sequence>MSIKSKLSVLVQLANIDGEFAGEEKDLIYMIGKANGVSEDQINDMVDNPEPLPPLSTMTEDDRFEYLFHLVQLMKIDSQVYLSEIKFCEELAERIGFKRSVISELSSRIYSDPAIASDVSSLKRAVKKYKN</sequence>